<dbReference type="AlphaFoldDB" id="A0A9D1PY64"/>
<feature type="transmembrane region" description="Helical" evidence="7">
    <location>
        <begin position="218"/>
        <end position="243"/>
    </location>
</feature>
<feature type="transmembrane region" description="Helical" evidence="7">
    <location>
        <begin position="351"/>
        <end position="373"/>
    </location>
</feature>
<dbReference type="GO" id="GO:0022857">
    <property type="term" value="F:transmembrane transporter activity"/>
    <property type="evidence" value="ECO:0007669"/>
    <property type="project" value="InterPro"/>
</dbReference>
<feature type="domain" description="Major facilitator superfamily (MFS) profile" evidence="8">
    <location>
        <begin position="1"/>
        <end position="408"/>
    </location>
</feature>
<keyword evidence="4 7" id="KW-0812">Transmembrane</keyword>
<dbReference type="PANTHER" id="PTHR43045:SF1">
    <property type="entry name" value="SHIKIMATE TRANSPORTER"/>
    <property type="match status" value="1"/>
</dbReference>
<protein>
    <submittedName>
        <fullName evidence="9">MHS family MFS transporter</fullName>
    </submittedName>
</protein>
<dbReference type="Pfam" id="PF00083">
    <property type="entry name" value="Sugar_tr"/>
    <property type="match status" value="1"/>
</dbReference>
<dbReference type="Pfam" id="PF07690">
    <property type="entry name" value="MFS_1"/>
    <property type="match status" value="1"/>
</dbReference>
<evidence type="ECO:0000256" key="1">
    <source>
        <dbReference type="ARBA" id="ARBA00004651"/>
    </source>
</evidence>
<accession>A0A9D1PY64</accession>
<feature type="transmembrane region" description="Helical" evidence="7">
    <location>
        <begin position="164"/>
        <end position="185"/>
    </location>
</feature>
<organism evidence="9 10">
    <name type="scientific">Candidatus Desulfovibrio intestinipullorum</name>
    <dbReference type="NCBI Taxonomy" id="2838536"/>
    <lineage>
        <taxon>Bacteria</taxon>
        <taxon>Pseudomonadati</taxon>
        <taxon>Thermodesulfobacteriota</taxon>
        <taxon>Desulfovibrionia</taxon>
        <taxon>Desulfovibrionales</taxon>
        <taxon>Desulfovibrionaceae</taxon>
        <taxon>Desulfovibrio</taxon>
    </lineage>
</organism>
<name>A0A9D1PY64_9BACT</name>
<feature type="transmembrane region" description="Helical" evidence="7">
    <location>
        <begin position="128"/>
        <end position="152"/>
    </location>
</feature>
<keyword evidence="5 7" id="KW-1133">Transmembrane helix</keyword>
<feature type="transmembrane region" description="Helical" evidence="7">
    <location>
        <begin position="255"/>
        <end position="272"/>
    </location>
</feature>
<reference evidence="9" key="2">
    <citation type="submission" date="2021-04" db="EMBL/GenBank/DDBJ databases">
        <authorList>
            <person name="Gilroy R."/>
        </authorList>
    </citation>
    <scope>NUCLEOTIDE SEQUENCE</scope>
    <source>
        <strain evidence="9">ChiHecec2B26-446</strain>
    </source>
</reference>
<evidence type="ECO:0000313" key="9">
    <source>
        <dbReference type="EMBL" id="HIW01080.1"/>
    </source>
</evidence>
<keyword evidence="3" id="KW-1003">Cell membrane</keyword>
<comment type="subcellular location">
    <subcellularLocation>
        <location evidence="1">Cell membrane</location>
        <topology evidence="1">Multi-pass membrane protein</topology>
    </subcellularLocation>
</comment>
<dbReference type="SUPFAM" id="SSF103473">
    <property type="entry name" value="MFS general substrate transporter"/>
    <property type="match status" value="1"/>
</dbReference>
<dbReference type="InterPro" id="IPR011701">
    <property type="entry name" value="MFS"/>
</dbReference>
<feature type="transmembrane region" description="Helical" evidence="7">
    <location>
        <begin position="32"/>
        <end position="52"/>
    </location>
</feature>
<evidence type="ECO:0000256" key="4">
    <source>
        <dbReference type="ARBA" id="ARBA00022692"/>
    </source>
</evidence>
<dbReference type="GO" id="GO:0005886">
    <property type="term" value="C:plasma membrane"/>
    <property type="evidence" value="ECO:0007669"/>
    <property type="project" value="UniProtKB-SubCell"/>
</dbReference>
<evidence type="ECO:0000256" key="2">
    <source>
        <dbReference type="ARBA" id="ARBA00022448"/>
    </source>
</evidence>
<reference evidence="9" key="1">
    <citation type="journal article" date="2021" name="PeerJ">
        <title>Extensive microbial diversity within the chicken gut microbiome revealed by metagenomics and culture.</title>
        <authorList>
            <person name="Gilroy R."/>
            <person name="Ravi A."/>
            <person name="Getino M."/>
            <person name="Pursley I."/>
            <person name="Horton D.L."/>
            <person name="Alikhan N.F."/>
            <person name="Baker D."/>
            <person name="Gharbi K."/>
            <person name="Hall N."/>
            <person name="Watson M."/>
            <person name="Adriaenssens E.M."/>
            <person name="Foster-Nyarko E."/>
            <person name="Jarju S."/>
            <person name="Secka A."/>
            <person name="Antonio M."/>
            <person name="Oren A."/>
            <person name="Chaudhuri R.R."/>
            <person name="La Ragione R."/>
            <person name="Hildebrand F."/>
            <person name="Pallen M.J."/>
        </authorList>
    </citation>
    <scope>NUCLEOTIDE SEQUENCE</scope>
    <source>
        <strain evidence="9">ChiHecec2B26-446</strain>
    </source>
</reference>
<feature type="transmembrane region" description="Helical" evidence="7">
    <location>
        <begin position="379"/>
        <end position="401"/>
    </location>
</feature>
<dbReference type="InterPro" id="IPR036259">
    <property type="entry name" value="MFS_trans_sf"/>
</dbReference>
<dbReference type="EMBL" id="DXHV01000072">
    <property type="protein sequence ID" value="HIW01080.1"/>
    <property type="molecule type" value="Genomic_DNA"/>
</dbReference>
<feature type="transmembrane region" description="Helical" evidence="7">
    <location>
        <begin position="309"/>
        <end position="330"/>
    </location>
</feature>
<evidence type="ECO:0000259" key="8">
    <source>
        <dbReference type="PROSITE" id="PS50850"/>
    </source>
</evidence>
<proteinExistence type="predicted"/>
<evidence type="ECO:0000256" key="5">
    <source>
        <dbReference type="ARBA" id="ARBA00022989"/>
    </source>
</evidence>
<dbReference type="PANTHER" id="PTHR43045">
    <property type="entry name" value="SHIKIMATE TRANSPORTER"/>
    <property type="match status" value="1"/>
</dbReference>
<keyword evidence="2" id="KW-0813">Transport</keyword>
<dbReference type="PROSITE" id="PS50850">
    <property type="entry name" value="MFS"/>
    <property type="match status" value="1"/>
</dbReference>
<evidence type="ECO:0000256" key="3">
    <source>
        <dbReference type="ARBA" id="ARBA00022475"/>
    </source>
</evidence>
<evidence type="ECO:0000256" key="6">
    <source>
        <dbReference type="ARBA" id="ARBA00023136"/>
    </source>
</evidence>
<comment type="caution">
    <text evidence="9">The sequence shown here is derived from an EMBL/GenBank/DDBJ whole genome shotgun (WGS) entry which is preliminary data.</text>
</comment>
<sequence>IEWYDFFLYGVVAGIVFNKVFFPDFDPTVGTILAFATFAVGFVARPVGGIIFGHFGDKLGRKKMLVLTLEIMGVATVGIGLVPSYETLGIAAPILLVLCRLAQGIGIGGEWGGAVLMAFESAPEKKRAFYGSLPQVGLALGLMLASAVVGILSWCLSEEAFLAWGWRIAFILSAILVGVGAYIRLTVTETQDFAKAKDKIEKVKFPIMAAFRHYPRTILACVGARFVEGIAFNVFGVFSLTYLTNTCGLDKTESIFLIVGAAFVMALAIPFWGMQADRLGRARIFGIAALLLGLTAFPSFWVLHNYTHTLPLVFVAIALPFGIIYGAAYATMSSLFSGSFEATVRYSAVSFIYQFSGIFASGITPMVATMLVSANGGQPWYLCTYLLVAAIISCLSTFFIVRLHGKESLPSAAELG</sequence>
<feature type="transmembrane region" description="Helical" evidence="7">
    <location>
        <begin position="64"/>
        <end position="82"/>
    </location>
</feature>
<keyword evidence="6 7" id="KW-0472">Membrane</keyword>
<evidence type="ECO:0000256" key="7">
    <source>
        <dbReference type="SAM" id="Phobius"/>
    </source>
</evidence>
<feature type="transmembrane region" description="Helical" evidence="7">
    <location>
        <begin position="284"/>
        <end position="303"/>
    </location>
</feature>
<dbReference type="InterPro" id="IPR020846">
    <property type="entry name" value="MFS_dom"/>
</dbReference>
<dbReference type="InterPro" id="IPR005828">
    <property type="entry name" value="MFS_sugar_transport-like"/>
</dbReference>
<dbReference type="Proteomes" id="UP000886752">
    <property type="component" value="Unassembled WGS sequence"/>
</dbReference>
<dbReference type="CDD" id="cd17369">
    <property type="entry name" value="MFS_ShiA_like"/>
    <property type="match status" value="1"/>
</dbReference>
<dbReference type="FunFam" id="1.20.1250.20:FF:000001">
    <property type="entry name" value="Dicarboxylate MFS transporter"/>
    <property type="match status" value="1"/>
</dbReference>
<gene>
    <name evidence="9" type="ORF">H9894_07830</name>
</gene>
<dbReference type="Gene3D" id="1.20.1250.20">
    <property type="entry name" value="MFS general substrate transporter like domains"/>
    <property type="match status" value="2"/>
</dbReference>
<evidence type="ECO:0000313" key="10">
    <source>
        <dbReference type="Proteomes" id="UP000886752"/>
    </source>
</evidence>
<feature type="non-terminal residue" evidence="9">
    <location>
        <position position="1"/>
    </location>
</feature>